<evidence type="ECO:0000313" key="1">
    <source>
        <dbReference type="EMBL" id="QHT94138.1"/>
    </source>
</evidence>
<name>A0A6C0ILR8_9ZZZZ</name>
<dbReference type="AlphaFoldDB" id="A0A6C0ILR8"/>
<dbReference type="EMBL" id="MN740215">
    <property type="protein sequence ID" value="QHT94138.1"/>
    <property type="molecule type" value="Genomic_DNA"/>
</dbReference>
<protein>
    <submittedName>
        <fullName evidence="1">Uncharacterized protein</fullName>
    </submittedName>
</protein>
<accession>A0A6C0ILR8</accession>
<organism evidence="1">
    <name type="scientific">viral metagenome</name>
    <dbReference type="NCBI Taxonomy" id="1070528"/>
    <lineage>
        <taxon>unclassified sequences</taxon>
        <taxon>metagenomes</taxon>
        <taxon>organismal metagenomes</taxon>
    </lineage>
</organism>
<proteinExistence type="predicted"/>
<sequence length="167" mass="19518">MSTREKASVYKDENSSRIYNRNLPTFTLEPYLSFAPMATKYNKIDNPQMKRQSDLEANSMEKRASYNQRMAFNPGSRAPWKGYSEHVNDESVLRNQVYALQKCNQSQYVPSSKSDLYNYDLNVKQIHQTHPLLFKQEQFSECNPNHNTNKIGNGLFMNHTRNQLRGI</sequence>
<reference evidence="1" key="1">
    <citation type="journal article" date="2020" name="Nature">
        <title>Giant virus diversity and host interactions through global metagenomics.</title>
        <authorList>
            <person name="Schulz F."/>
            <person name="Roux S."/>
            <person name="Paez-Espino D."/>
            <person name="Jungbluth S."/>
            <person name="Walsh D.A."/>
            <person name="Denef V.J."/>
            <person name="McMahon K.D."/>
            <person name="Konstantinidis K.T."/>
            <person name="Eloe-Fadrosh E.A."/>
            <person name="Kyrpides N.C."/>
            <person name="Woyke T."/>
        </authorList>
    </citation>
    <scope>NUCLEOTIDE SEQUENCE</scope>
    <source>
        <strain evidence="1">GVMAG-M-3300024258-14</strain>
    </source>
</reference>